<dbReference type="PANTHER" id="PTHR43392">
    <property type="entry name" value="AAA-TYPE ATPASE FAMILY PROTEIN / ANKYRIN REPEAT FAMILY PROTEIN"/>
    <property type="match status" value="1"/>
</dbReference>
<dbReference type="SMART" id="SM00382">
    <property type="entry name" value="AAA"/>
    <property type="match status" value="1"/>
</dbReference>
<dbReference type="Proteomes" id="UP000321201">
    <property type="component" value="Unassembled WGS sequence"/>
</dbReference>
<sequence>MSSEPLPYPAAPEAAVDLEAEFRASNVQEVLDQLDRELVGLAPVKTRIREIAALLLVDRVRRSLNLTSETPTLHMCFTGNPGTGKTTVALRMADILHRLGYVRQGHLVAVTRDDLVGQYIGHTAPKTKEVLKKAMGGVLFIDEAYYLYRPENERDYGQEAIEILLQVMENQRDDLVVILAGYKDKMDRFFQSNPGMRSRIAHHIDFPDYTPEELLAIGKLMLAQQNYRLSPEAEEVFKDYIRRRMGLPHFANARSIRNALDRARLRQANRLFASRKQPLTRAQIMTLEPPDLLQSRVFREGAPQNEEPGQAH</sequence>
<dbReference type="GO" id="GO:0016887">
    <property type="term" value="F:ATP hydrolysis activity"/>
    <property type="evidence" value="ECO:0007669"/>
    <property type="project" value="InterPro"/>
</dbReference>
<reference evidence="5 6" key="1">
    <citation type="submission" date="2019-08" db="EMBL/GenBank/DDBJ databases">
        <title>Pelomicrobium methylotrophicum gen. nov., sp. nov. a moderately thermophilic, facultatively anaerobic, lithoautotrophic and methylotrophic bacterium isolated from a terrestrial mud volcano.</title>
        <authorList>
            <person name="Slobodkina G.B."/>
            <person name="Merkel A.Y."/>
            <person name="Slobodkin A.I."/>
        </authorList>
    </citation>
    <scope>NUCLEOTIDE SEQUENCE [LARGE SCALE GENOMIC DNA]</scope>
    <source>
        <strain evidence="5 6">SM250</strain>
    </source>
</reference>
<dbReference type="Pfam" id="PF00004">
    <property type="entry name" value="AAA"/>
    <property type="match status" value="1"/>
</dbReference>
<dbReference type="EMBL" id="VPFL01000002">
    <property type="protein sequence ID" value="TXF13288.1"/>
    <property type="molecule type" value="Genomic_DNA"/>
</dbReference>
<protein>
    <submittedName>
        <fullName evidence="5">CbbX protein</fullName>
    </submittedName>
</protein>
<dbReference type="InterPro" id="IPR050773">
    <property type="entry name" value="CbxX/CfxQ_RuBisCO_ESX"/>
</dbReference>
<proteinExistence type="inferred from homology"/>
<evidence type="ECO:0000313" key="5">
    <source>
        <dbReference type="EMBL" id="TXF13288.1"/>
    </source>
</evidence>
<dbReference type="AlphaFoldDB" id="A0A5C7EP04"/>
<evidence type="ECO:0000313" key="6">
    <source>
        <dbReference type="Proteomes" id="UP000321201"/>
    </source>
</evidence>
<dbReference type="FunFam" id="3.40.50.300:FF:000216">
    <property type="entry name" value="Type VII secretion ATPase EccA"/>
    <property type="match status" value="1"/>
</dbReference>
<dbReference type="PRINTS" id="PR00820">
    <property type="entry name" value="CBXXCFQX"/>
</dbReference>
<evidence type="ECO:0000259" key="4">
    <source>
        <dbReference type="SMART" id="SM00382"/>
    </source>
</evidence>
<keyword evidence="3" id="KW-0067">ATP-binding</keyword>
<dbReference type="OrthoDB" id="9809379at2"/>
<dbReference type="Pfam" id="PF17866">
    <property type="entry name" value="AAA_lid_6"/>
    <property type="match status" value="1"/>
</dbReference>
<organism evidence="5 6">
    <name type="scientific">Pelomicrobium methylotrophicum</name>
    <dbReference type="NCBI Taxonomy" id="2602750"/>
    <lineage>
        <taxon>Bacteria</taxon>
        <taxon>Pseudomonadati</taxon>
        <taxon>Pseudomonadota</taxon>
        <taxon>Hydrogenophilia</taxon>
        <taxon>Hydrogenophilia incertae sedis</taxon>
        <taxon>Pelomicrobium</taxon>
    </lineage>
</organism>
<dbReference type="InParanoid" id="A0A5C7EP04"/>
<dbReference type="PANTHER" id="PTHR43392:SF2">
    <property type="entry name" value="AAA-TYPE ATPASE FAMILY PROTEIN _ ANKYRIN REPEAT FAMILY PROTEIN"/>
    <property type="match status" value="1"/>
</dbReference>
<dbReference type="PRINTS" id="PR00819">
    <property type="entry name" value="CBXCFQXSUPER"/>
</dbReference>
<comment type="similarity">
    <text evidence="1">Belongs to the CbxX/CfxQ family.</text>
</comment>
<dbReference type="Gene3D" id="3.40.50.300">
    <property type="entry name" value="P-loop containing nucleotide triphosphate hydrolases"/>
    <property type="match status" value="1"/>
</dbReference>
<evidence type="ECO:0000256" key="1">
    <source>
        <dbReference type="ARBA" id="ARBA00010378"/>
    </source>
</evidence>
<gene>
    <name evidence="5" type="primary">cbbX</name>
    <name evidence="5" type="ORF">FR698_01745</name>
</gene>
<dbReference type="NCBIfam" id="TIGR02880">
    <property type="entry name" value="cbbX_cfxQ"/>
    <property type="match status" value="1"/>
</dbReference>
<dbReference type="InterPro" id="IPR041627">
    <property type="entry name" value="AAA_lid_6"/>
</dbReference>
<dbReference type="InterPro" id="IPR027417">
    <property type="entry name" value="P-loop_NTPase"/>
</dbReference>
<feature type="domain" description="AAA+ ATPase" evidence="4">
    <location>
        <begin position="71"/>
        <end position="210"/>
    </location>
</feature>
<dbReference type="InterPro" id="IPR003593">
    <property type="entry name" value="AAA+_ATPase"/>
</dbReference>
<dbReference type="Gene3D" id="1.10.8.60">
    <property type="match status" value="1"/>
</dbReference>
<dbReference type="GO" id="GO:0005524">
    <property type="term" value="F:ATP binding"/>
    <property type="evidence" value="ECO:0007669"/>
    <property type="project" value="UniProtKB-KW"/>
</dbReference>
<keyword evidence="6" id="KW-1185">Reference proteome</keyword>
<dbReference type="SUPFAM" id="SSF52540">
    <property type="entry name" value="P-loop containing nucleoside triphosphate hydrolases"/>
    <property type="match status" value="1"/>
</dbReference>
<dbReference type="CDD" id="cd00009">
    <property type="entry name" value="AAA"/>
    <property type="match status" value="1"/>
</dbReference>
<accession>A0A5C7EP04</accession>
<dbReference type="InterPro" id="IPR000470">
    <property type="entry name" value="CbxX/CfqX_mono"/>
</dbReference>
<evidence type="ECO:0000256" key="3">
    <source>
        <dbReference type="ARBA" id="ARBA00022840"/>
    </source>
</evidence>
<dbReference type="RefSeq" id="WP_147798462.1">
    <property type="nucleotide sequence ID" value="NZ_VPFL01000002.1"/>
</dbReference>
<dbReference type="InterPro" id="IPR000641">
    <property type="entry name" value="CbxX/CfxQ"/>
</dbReference>
<evidence type="ECO:0000256" key="2">
    <source>
        <dbReference type="ARBA" id="ARBA00022741"/>
    </source>
</evidence>
<name>A0A5C7EP04_9PROT</name>
<dbReference type="InterPro" id="IPR003959">
    <property type="entry name" value="ATPase_AAA_core"/>
</dbReference>
<comment type="caution">
    <text evidence="5">The sequence shown here is derived from an EMBL/GenBank/DDBJ whole genome shotgun (WGS) entry which is preliminary data.</text>
</comment>
<keyword evidence="2" id="KW-0547">Nucleotide-binding</keyword>